<reference evidence="1 2" key="1">
    <citation type="submission" date="2019-11" db="EMBL/GenBank/DDBJ databases">
        <title>Genome sequence of Moorella glycerini DSM11254.</title>
        <authorList>
            <person name="Poehlein A."/>
            <person name="Boeer T."/>
            <person name="Daniel R."/>
        </authorList>
    </citation>
    <scope>NUCLEOTIDE SEQUENCE [LARGE SCALE GENOMIC DNA]</scope>
    <source>
        <strain evidence="1 2">DSM 11254</strain>
    </source>
</reference>
<evidence type="ECO:0000313" key="1">
    <source>
        <dbReference type="EMBL" id="QGP93412.1"/>
    </source>
</evidence>
<accession>A0A6I5ZTN7</accession>
<sequence>MAEVFAATMCEIHGIRGYHQYSWEYISHYARDNPQEALKAVFRVLADVEECLQRAFAAKQPRKEEKAA</sequence>
<dbReference type="Proteomes" id="UP000425916">
    <property type="component" value="Chromosome"/>
</dbReference>
<organism evidence="1 2">
    <name type="scientific">Neomoorella glycerini</name>
    <dbReference type="NCBI Taxonomy" id="55779"/>
    <lineage>
        <taxon>Bacteria</taxon>
        <taxon>Bacillati</taxon>
        <taxon>Bacillota</taxon>
        <taxon>Clostridia</taxon>
        <taxon>Neomoorellales</taxon>
        <taxon>Neomoorellaceae</taxon>
        <taxon>Neomoorella</taxon>
    </lineage>
</organism>
<gene>
    <name evidence="1" type="ORF">MGLY_28200</name>
</gene>
<name>A0A6I5ZTN7_9FIRM</name>
<evidence type="ECO:0000313" key="2">
    <source>
        <dbReference type="Proteomes" id="UP000425916"/>
    </source>
</evidence>
<dbReference type="EMBL" id="CP046244">
    <property type="protein sequence ID" value="QGP93412.1"/>
    <property type="molecule type" value="Genomic_DNA"/>
</dbReference>
<keyword evidence="2" id="KW-1185">Reference proteome</keyword>
<proteinExistence type="predicted"/>
<dbReference type="AlphaFoldDB" id="A0A6I5ZTN7"/>
<protein>
    <submittedName>
        <fullName evidence="1">Uncharacterized protein</fullName>
    </submittedName>
</protein>
<dbReference type="RefSeq" id="WP_211661913.1">
    <property type="nucleotide sequence ID" value="NZ_CP046244.1"/>
</dbReference>